<evidence type="ECO:0000313" key="2">
    <source>
        <dbReference type="EMBL" id="QNT77927.1"/>
    </source>
</evidence>
<evidence type="ECO:0000259" key="1">
    <source>
        <dbReference type="Pfam" id="PF14588"/>
    </source>
</evidence>
<sequence>MIPQNAKTKLKELGITLPEAAKPVANYVPAIIAGSQLIISGQLPFRDGKLVATGLLGQTVSLEQGTEAARWCMVNIIAQAQAALDGSLGRIKRLIRLGGFVASTPDFTNQPQVINGASDLAVAVFEDAGKHARSAVGVASLPLNAAVEIEALFEIAT</sequence>
<dbReference type="InterPro" id="IPR035959">
    <property type="entry name" value="RutC-like_sf"/>
</dbReference>
<dbReference type="InterPro" id="IPR013813">
    <property type="entry name" value="Endoribo_LPSP/chorism_mut-like"/>
</dbReference>
<evidence type="ECO:0000313" key="3">
    <source>
        <dbReference type="Proteomes" id="UP000516349"/>
    </source>
</evidence>
<gene>
    <name evidence="2" type="ORF">JGUZn3_06850</name>
</gene>
<dbReference type="RefSeq" id="WP_203414319.1">
    <property type="nucleotide sequence ID" value="NZ_CP060244.1"/>
</dbReference>
<dbReference type="CDD" id="cd02199">
    <property type="entry name" value="YjgF_YER057c_UK114_like_1"/>
    <property type="match status" value="1"/>
</dbReference>
<accession>A0A7H1NQ67</accession>
<dbReference type="Pfam" id="PF14588">
    <property type="entry name" value="YjgF_endoribonc"/>
    <property type="match status" value="1"/>
</dbReference>
<dbReference type="PANTHER" id="PTHR43760">
    <property type="entry name" value="ENDORIBONUCLEASE-RELATED"/>
    <property type="match status" value="1"/>
</dbReference>
<name>A0A7H1NQ67_9PROT</name>
<dbReference type="EMBL" id="CP060244">
    <property type="protein sequence ID" value="QNT77927.1"/>
    <property type="molecule type" value="Genomic_DNA"/>
</dbReference>
<organism evidence="2 3">
    <name type="scientific">Entomobacter blattae</name>
    <dbReference type="NCBI Taxonomy" id="2762277"/>
    <lineage>
        <taxon>Bacteria</taxon>
        <taxon>Pseudomonadati</taxon>
        <taxon>Pseudomonadota</taxon>
        <taxon>Alphaproteobacteria</taxon>
        <taxon>Acetobacterales</taxon>
        <taxon>Acetobacteraceae</taxon>
        <taxon>Entomobacter</taxon>
    </lineage>
</organism>
<protein>
    <submittedName>
        <fullName evidence="2">YjgF/chorismate_mutase-like, putative endoribonuclease</fullName>
    </submittedName>
</protein>
<dbReference type="KEGG" id="ebla:JGUZn3_06850"/>
<feature type="domain" description="Endoribonuclease L-PSP/chorismate mutase-like" evidence="1">
    <location>
        <begin position="9"/>
        <end position="147"/>
    </location>
</feature>
<dbReference type="Proteomes" id="UP000516349">
    <property type="component" value="Chromosome"/>
</dbReference>
<proteinExistence type="predicted"/>
<dbReference type="AlphaFoldDB" id="A0A7H1NQ67"/>
<keyword evidence="3" id="KW-1185">Reference proteome</keyword>
<reference evidence="2 3" key="1">
    <citation type="submission" date="2020-08" db="EMBL/GenBank/DDBJ databases">
        <title>Complete genome sequence of Entomobacter blattae G55GP.</title>
        <authorList>
            <person name="Poehlein A."/>
            <person name="Guzman J."/>
            <person name="Daniel R."/>
            <person name="Vilcinskas A."/>
        </authorList>
    </citation>
    <scope>NUCLEOTIDE SEQUENCE [LARGE SCALE GENOMIC DNA]</scope>
    <source>
        <strain evidence="2 3">G55GP</strain>
    </source>
</reference>
<dbReference type="SUPFAM" id="SSF55298">
    <property type="entry name" value="YjgF-like"/>
    <property type="match status" value="1"/>
</dbReference>
<dbReference type="PANTHER" id="PTHR43760:SF1">
    <property type="entry name" value="ENDORIBONUCLEASE L-PSP_CHORISMATE MUTASE-LIKE DOMAIN-CONTAINING PROTEIN"/>
    <property type="match status" value="1"/>
</dbReference>
<dbReference type="Gene3D" id="3.30.1330.40">
    <property type="entry name" value="RutC-like"/>
    <property type="match status" value="1"/>
</dbReference>